<protein>
    <submittedName>
        <fullName evidence="2">Uncharacterized protein</fullName>
    </submittedName>
</protein>
<evidence type="ECO:0000313" key="3">
    <source>
        <dbReference type="Proteomes" id="UP000077521"/>
    </source>
</evidence>
<organism evidence="2 3">
    <name type="scientific">Tilletia indica</name>
    <dbReference type="NCBI Taxonomy" id="43049"/>
    <lineage>
        <taxon>Eukaryota</taxon>
        <taxon>Fungi</taxon>
        <taxon>Dikarya</taxon>
        <taxon>Basidiomycota</taxon>
        <taxon>Ustilaginomycotina</taxon>
        <taxon>Exobasidiomycetes</taxon>
        <taxon>Tilletiales</taxon>
        <taxon>Tilletiaceae</taxon>
        <taxon>Tilletia</taxon>
    </lineage>
</organism>
<feature type="compositionally biased region" description="Basic and acidic residues" evidence="1">
    <location>
        <begin position="33"/>
        <end position="47"/>
    </location>
</feature>
<reference evidence="2" key="2">
    <citation type="journal article" date="2019" name="IMA Fungus">
        <title>Genome sequencing and comparison of five Tilletia species to identify candidate genes for the detection of regulated species infecting wheat.</title>
        <authorList>
            <person name="Nguyen H.D.T."/>
            <person name="Sultana T."/>
            <person name="Kesanakurti P."/>
            <person name="Hambleton S."/>
        </authorList>
    </citation>
    <scope>NUCLEOTIDE SEQUENCE</scope>
    <source>
        <strain evidence="2">DAOMC 236416</strain>
    </source>
</reference>
<reference evidence="2" key="1">
    <citation type="submission" date="2016-04" db="EMBL/GenBank/DDBJ databases">
        <authorList>
            <person name="Nguyen H.D."/>
            <person name="Samba Siva P."/>
            <person name="Cullis J."/>
            <person name="Levesque C.A."/>
            <person name="Hambleton S."/>
        </authorList>
    </citation>
    <scope>NUCLEOTIDE SEQUENCE</scope>
    <source>
        <strain evidence="2">DAOMC 236416</strain>
    </source>
</reference>
<gene>
    <name evidence="2" type="ORF">A4X13_0g8652</name>
</gene>
<feature type="region of interest" description="Disordered" evidence="1">
    <location>
        <begin position="1"/>
        <end position="56"/>
    </location>
</feature>
<comment type="caution">
    <text evidence="2">The sequence shown here is derived from an EMBL/GenBank/DDBJ whole genome shotgun (WGS) entry which is preliminary data.</text>
</comment>
<feature type="non-terminal residue" evidence="2">
    <location>
        <position position="1"/>
    </location>
</feature>
<proteinExistence type="predicted"/>
<keyword evidence="3" id="KW-1185">Reference proteome</keyword>
<evidence type="ECO:0000313" key="2">
    <source>
        <dbReference type="EMBL" id="KAE8237746.1"/>
    </source>
</evidence>
<accession>A0A8T8SDJ4</accession>
<evidence type="ECO:0000256" key="1">
    <source>
        <dbReference type="SAM" id="MobiDB-lite"/>
    </source>
</evidence>
<sequence length="56" mass="5954">DLMVQGNRSDSSSNGKTSYTAGKIRSATLRGLDGTRARIDGKPDGKTYHTVGKNGR</sequence>
<dbReference type="Proteomes" id="UP000077521">
    <property type="component" value="Unassembled WGS sequence"/>
</dbReference>
<name>A0A8T8SDJ4_9BASI</name>
<feature type="compositionally biased region" description="Polar residues" evidence="1">
    <location>
        <begin position="1"/>
        <end position="20"/>
    </location>
</feature>
<dbReference type="EMBL" id="LWDF02001650">
    <property type="protein sequence ID" value="KAE8237746.1"/>
    <property type="molecule type" value="Genomic_DNA"/>
</dbReference>
<dbReference type="AlphaFoldDB" id="A0A8T8SDJ4"/>